<keyword evidence="3" id="KW-1185">Reference proteome</keyword>
<protein>
    <submittedName>
        <fullName evidence="2">Uncharacterized protein</fullName>
    </submittedName>
</protein>
<feature type="compositionally biased region" description="Basic and acidic residues" evidence="1">
    <location>
        <begin position="22"/>
        <end position="32"/>
    </location>
</feature>
<feature type="region of interest" description="Disordered" evidence="1">
    <location>
        <begin position="1"/>
        <end position="44"/>
    </location>
</feature>
<sequence length="188" mass="20914">MGWSEEGRVEMPNGLRRKRDRDRKTDGRREVVGQRTSLNHRRKPGLKGGGGICDVLKGSGGWALCYTRVQPGGQCSRNVPNALCFPNGQSGQTDNERNPVEASGIYMFQRIRIESFRCSIERLQCRHGTDVISSTGRAHKARTFVVLEAAKPKYKKITRYSLGVVDAELCPTIYHVGAQGTTPCFDND</sequence>
<comment type="caution">
    <text evidence="2">The sequence shown here is derived from an EMBL/GenBank/DDBJ whole genome shotgun (WGS) entry which is preliminary data.</text>
</comment>
<name>A0ABD0KHX6_9CAEN</name>
<gene>
    <name evidence="2" type="ORF">BaRGS_00022197</name>
</gene>
<dbReference type="AlphaFoldDB" id="A0ABD0KHX6"/>
<dbReference type="EMBL" id="JACVVK020000177">
    <property type="protein sequence ID" value="KAK7486531.1"/>
    <property type="molecule type" value="Genomic_DNA"/>
</dbReference>
<evidence type="ECO:0000256" key="1">
    <source>
        <dbReference type="SAM" id="MobiDB-lite"/>
    </source>
</evidence>
<proteinExistence type="predicted"/>
<accession>A0ABD0KHX6</accession>
<evidence type="ECO:0000313" key="3">
    <source>
        <dbReference type="Proteomes" id="UP001519460"/>
    </source>
</evidence>
<reference evidence="2 3" key="1">
    <citation type="journal article" date="2023" name="Sci. Data">
        <title>Genome assembly of the Korean intertidal mud-creeper Batillaria attramentaria.</title>
        <authorList>
            <person name="Patra A.K."/>
            <person name="Ho P.T."/>
            <person name="Jun S."/>
            <person name="Lee S.J."/>
            <person name="Kim Y."/>
            <person name="Won Y.J."/>
        </authorList>
    </citation>
    <scope>NUCLEOTIDE SEQUENCE [LARGE SCALE GENOMIC DNA]</scope>
    <source>
        <strain evidence="2">Wonlab-2016</strain>
    </source>
</reference>
<evidence type="ECO:0000313" key="2">
    <source>
        <dbReference type="EMBL" id="KAK7486531.1"/>
    </source>
</evidence>
<organism evidence="2 3">
    <name type="scientific">Batillaria attramentaria</name>
    <dbReference type="NCBI Taxonomy" id="370345"/>
    <lineage>
        <taxon>Eukaryota</taxon>
        <taxon>Metazoa</taxon>
        <taxon>Spiralia</taxon>
        <taxon>Lophotrochozoa</taxon>
        <taxon>Mollusca</taxon>
        <taxon>Gastropoda</taxon>
        <taxon>Caenogastropoda</taxon>
        <taxon>Sorbeoconcha</taxon>
        <taxon>Cerithioidea</taxon>
        <taxon>Batillariidae</taxon>
        <taxon>Batillaria</taxon>
    </lineage>
</organism>
<dbReference type="Proteomes" id="UP001519460">
    <property type="component" value="Unassembled WGS sequence"/>
</dbReference>